<dbReference type="PANTHER" id="PTHR12842">
    <property type="entry name" value="FI01459P"/>
    <property type="match status" value="1"/>
</dbReference>
<feature type="compositionally biased region" description="Acidic residues" evidence="3">
    <location>
        <begin position="1"/>
        <end position="15"/>
    </location>
</feature>
<dbReference type="EMBL" id="VXIV02002642">
    <property type="protein sequence ID" value="KAF6023963.1"/>
    <property type="molecule type" value="Genomic_DNA"/>
</dbReference>
<dbReference type="InterPro" id="IPR007998">
    <property type="entry name" value="DUF719"/>
</dbReference>
<evidence type="ECO:0000256" key="2">
    <source>
        <dbReference type="ARBA" id="ARBA00022553"/>
    </source>
</evidence>
<feature type="region of interest" description="Disordered" evidence="3">
    <location>
        <begin position="1"/>
        <end position="292"/>
    </location>
</feature>
<evidence type="ECO:0000256" key="1">
    <source>
        <dbReference type="ARBA" id="ARBA00006903"/>
    </source>
</evidence>
<feature type="compositionally biased region" description="Basic residues" evidence="3">
    <location>
        <begin position="71"/>
        <end position="82"/>
    </location>
</feature>
<dbReference type="AlphaFoldDB" id="A0A7J7JDJ1"/>
<feature type="compositionally biased region" description="Polar residues" evidence="3">
    <location>
        <begin position="135"/>
        <end position="159"/>
    </location>
</feature>
<proteinExistence type="inferred from homology"/>
<dbReference type="OrthoDB" id="5597648at2759"/>
<dbReference type="Pfam" id="PF05334">
    <property type="entry name" value="DUF719"/>
    <property type="match status" value="1"/>
</dbReference>
<protein>
    <submittedName>
        <fullName evidence="4">FAM114A2</fullName>
    </submittedName>
</protein>
<feature type="region of interest" description="Disordered" evidence="3">
    <location>
        <begin position="374"/>
        <end position="406"/>
    </location>
</feature>
<feature type="compositionally biased region" description="Basic and acidic residues" evidence="3">
    <location>
        <begin position="374"/>
        <end position="383"/>
    </location>
</feature>
<feature type="compositionally biased region" description="Polar residues" evidence="3">
    <location>
        <begin position="277"/>
        <end position="286"/>
    </location>
</feature>
<evidence type="ECO:0000256" key="3">
    <source>
        <dbReference type="SAM" id="MobiDB-lite"/>
    </source>
</evidence>
<accession>A0A7J7JDJ1</accession>
<sequence>MSDSDEDFLSADEGEGAVSAGTLPNDVENVDKKVETQEKTSKMKDKKVAAAEAISESKGSQSSSAGDSKTKSKKQKNKNKGKRGTEKKEDIAKGDAVLPGVEEKDVSALTSKGESEELREEEPESSKETADIIISESSDSQPAADSVNMTQSSTVSETKSQSDDTSEMSHTGVEVTEHDATAGKVLEQSADNIEEDNQTADVIDENSQSAGNDEGGHSSETLMEKRQSTDNLDEKEQSTDKLDEKEQSTDKLDEKVQLADKVSAVTSNETGEIVSKSADQSAADVTSHQHDKEQSILEKLALAGEKKQQSSGWGSWGSWGSSLLSTATSSIQTFTGQVSEGMHTVVETFEASVGAPPPHQLDEDLSKFVKEPDEGEQVIHKDQGAQLSNPDPPTDGATNEGGDDSSSIDGAWTYGYHTSVYTLTNVSIRCTICKEVNKEANSDWFSSWGVSGITDQLQSKTKVILGSGLDVLETIGKKTMEQIKESDPGFAKTKGFLKGHKTNLSQMLREAKAESEKRTAEESNAQPLVVYSTLFDQHHGLASLEALELLSVTCVNSLTHSDDLEGDLGDDLQTTFDSLAEKFSQIYDSDEECEDEHDFPAGIENFTQKLSLPVKHARLTEAQQKARSWLTYCQQRQDAGERIEGHVIHNEALNSFAEISSATIELCHKSGELLLLPSAQESGIDIDAVSDSFISILRLVTNEISIQSRLYNDCLNTAADDSEDPDSINPMITNIFLEASNSSSYVRDAFKLLLPVMKKCIMAAT</sequence>
<feature type="compositionally biased region" description="Low complexity" evidence="3">
    <location>
        <begin position="56"/>
        <end position="67"/>
    </location>
</feature>
<dbReference type="Proteomes" id="UP000593567">
    <property type="component" value="Unassembled WGS sequence"/>
</dbReference>
<feature type="compositionally biased region" description="Basic and acidic residues" evidence="3">
    <location>
        <begin position="29"/>
        <end position="49"/>
    </location>
</feature>
<evidence type="ECO:0000313" key="5">
    <source>
        <dbReference type="Proteomes" id="UP000593567"/>
    </source>
</evidence>
<name>A0A7J7JDJ1_BUGNE</name>
<gene>
    <name evidence="4" type="ORF">EB796_017748</name>
</gene>
<feature type="compositionally biased region" description="Basic and acidic residues" evidence="3">
    <location>
        <begin position="214"/>
        <end position="258"/>
    </location>
</feature>
<comment type="similarity">
    <text evidence="1">Belongs to the FAM114 family.</text>
</comment>
<feature type="compositionally biased region" description="Basic and acidic residues" evidence="3">
    <location>
        <begin position="83"/>
        <end position="93"/>
    </location>
</feature>
<organism evidence="4 5">
    <name type="scientific">Bugula neritina</name>
    <name type="common">Brown bryozoan</name>
    <name type="synonym">Sertularia neritina</name>
    <dbReference type="NCBI Taxonomy" id="10212"/>
    <lineage>
        <taxon>Eukaryota</taxon>
        <taxon>Metazoa</taxon>
        <taxon>Spiralia</taxon>
        <taxon>Lophotrochozoa</taxon>
        <taxon>Bryozoa</taxon>
        <taxon>Gymnolaemata</taxon>
        <taxon>Cheilostomatida</taxon>
        <taxon>Flustrina</taxon>
        <taxon>Buguloidea</taxon>
        <taxon>Bugulidae</taxon>
        <taxon>Bugula</taxon>
    </lineage>
</organism>
<keyword evidence="5" id="KW-1185">Reference proteome</keyword>
<feature type="compositionally biased region" description="Acidic residues" evidence="3">
    <location>
        <begin position="192"/>
        <end position="204"/>
    </location>
</feature>
<reference evidence="4" key="1">
    <citation type="submission" date="2020-06" db="EMBL/GenBank/DDBJ databases">
        <title>Draft genome of Bugula neritina, a colonial animal packing powerful symbionts and potential medicines.</title>
        <authorList>
            <person name="Rayko M."/>
        </authorList>
    </citation>
    <scope>NUCLEOTIDE SEQUENCE [LARGE SCALE GENOMIC DNA]</scope>
    <source>
        <strain evidence="4">Kwan_BN1</strain>
    </source>
</reference>
<dbReference type="PANTHER" id="PTHR12842:SF6">
    <property type="entry name" value="FI01459P"/>
    <property type="match status" value="1"/>
</dbReference>
<keyword evidence="2" id="KW-0597">Phosphoprotein</keyword>
<evidence type="ECO:0000313" key="4">
    <source>
        <dbReference type="EMBL" id="KAF6023963.1"/>
    </source>
</evidence>
<comment type="caution">
    <text evidence="4">The sequence shown here is derived from an EMBL/GenBank/DDBJ whole genome shotgun (WGS) entry which is preliminary data.</text>
</comment>